<dbReference type="AlphaFoldDB" id="A0A0V1BK37"/>
<reference evidence="1 2" key="1">
    <citation type="submission" date="2015-01" db="EMBL/GenBank/DDBJ databases">
        <title>Evolution of Trichinella species and genotypes.</title>
        <authorList>
            <person name="Korhonen P.K."/>
            <person name="Edoardo P."/>
            <person name="Giuseppe L.R."/>
            <person name="Gasser R.B."/>
        </authorList>
    </citation>
    <scope>NUCLEOTIDE SEQUENCE [LARGE SCALE GENOMIC DNA]</scope>
    <source>
        <strain evidence="1">ISS3</strain>
    </source>
</reference>
<dbReference type="EMBL" id="JYDH01000035">
    <property type="protein sequence ID" value="KRY37214.1"/>
    <property type="molecule type" value="Genomic_DNA"/>
</dbReference>
<proteinExistence type="predicted"/>
<dbReference type="InParanoid" id="A0A0V1BK37"/>
<evidence type="ECO:0000313" key="2">
    <source>
        <dbReference type="Proteomes" id="UP000054776"/>
    </source>
</evidence>
<gene>
    <name evidence="1" type="ORF">T01_14065</name>
</gene>
<comment type="caution">
    <text evidence="1">The sequence shown here is derived from an EMBL/GenBank/DDBJ whole genome shotgun (WGS) entry which is preliminary data.</text>
</comment>
<dbReference type="Proteomes" id="UP000054776">
    <property type="component" value="Unassembled WGS sequence"/>
</dbReference>
<name>A0A0V1BK37_TRISP</name>
<keyword evidence="2" id="KW-1185">Reference proteome</keyword>
<accession>A0A0V1BK37</accession>
<protein>
    <submittedName>
        <fullName evidence="1">Uncharacterized protein</fullName>
    </submittedName>
</protein>
<organism evidence="1 2">
    <name type="scientific">Trichinella spiralis</name>
    <name type="common">Trichina worm</name>
    <dbReference type="NCBI Taxonomy" id="6334"/>
    <lineage>
        <taxon>Eukaryota</taxon>
        <taxon>Metazoa</taxon>
        <taxon>Ecdysozoa</taxon>
        <taxon>Nematoda</taxon>
        <taxon>Enoplea</taxon>
        <taxon>Dorylaimia</taxon>
        <taxon>Trichinellida</taxon>
        <taxon>Trichinellidae</taxon>
        <taxon>Trichinella</taxon>
    </lineage>
</organism>
<sequence>MLKEDDNPVASDFLNLIEGTAPLQSYVAPFSTSSYKIALLSSSVTLLPAFAKQAIFVSLTLYSPSKALPNDTAHFNF</sequence>
<evidence type="ECO:0000313" key="1">
    <source>
        <dbReference type="EMBL" id="KRY37214.1"/>
    </source>
</evidence>